<evidence type="ECO:0000313" key="9">
    <source>
        <dbReference type="EMBL" id="RWS09478.1"/>
    </source>
</evidence>
<comment type="similarity">
    <text evidence="2">Belongs to the peptidase C26 family.</text>
</comment>
<keyword evidence="10" id="KW-1185">Reference proteome</keyword>
<sequence length="321" mass="37432">MFSFFILVLLLNSLNVCLGASQKFNNRPIIGVLAQEATHKQSLSEISASVVKFLEASGARVVPIFINRDYLYYEKMFNYTNGVFFPGGDLTPDQNFLKTGYARAGKAMFDLAIKANKRGDYYPIWGTCLGLELLSILAADLKNWLQRCHADDDPLKLDFLMNRKHLKRTKMFEHAEDNVIEILASRKVTYNYHDYCLTPANFSRSGLDRYFTAISTSTDLRNNTFISAIEANDYPFYAIHFHPEIVMYEFVKTPDENRVPHDFRAIYVAQYFTRFFVNETRKNFHHFPSEREEKLSLIYNYNPTYTGLENEREQTYYFPLN</sequence>
<dbReference type="Gene3D" id="3.40.50.880">
    <property type="match status" value="1"/>
</dbReference>
<dbReference type="AlphaFoldDB" id="A0A3S3QIW0"/>
<feature type="active site" description="Proton donor" evidence="6">
    <location>
        <position position="242"/>
    </location>
</feature>
<dbReference type="Pfam" id="PF07722">
    <property type="entry name" value="Peptidase_C26"/>
    <property type="match status" value="1"/>
</dbReference>
<keyword evidence="5 7" id="KW-0378">Hydrolase</keyword>
<dbReference type="Proteomes" id="UP000285301">
    <property type="component" value="Unassembled WGS sequence"/>
</dbReference>
<evidence type="ECO:0000256" key="7">
    <source>
        <dbReference type="PROSITE-ProRule" id="PRU00607"/>
    </source>
</evidence>
<evidence type="ECO:0000313" key="10">
    <source>
        <dbReference type="Proteomes" id="UP000285301"/>
    </source>
</evidence>
<evidence type="ECO:0000256" key="8">
    <source>
        <dbReference type="SAM" id="SignalP"/>
    </source>
</evidence>
<feature type="active site" description="Nucleophile" evidence="6 7">
    <location>
        <position position="128"/>
    </location>
</feature>
<reference evidence="9 10" key="1">
    <citation type="journal article" date="2018" name="Gigascience">
        <title>Genomes of trombidid mites reveal novel predicted allergens and laterally-transferred genes associated with secondary metabolism.</title>
        <authorList>
            <person name="Dong X."/>
            <person name="Chaisiri K."/>
            <person name="Xia D."/>
            <person name="Armstrong S.D."/>
            <person name="Fang Y."/>
            <person name="Donnelly M.J."/>
            <person name="Kadowaki T."/>
            <person name="McGarry J.W."/>
            <person name="Darby A.C."/>
            <person name="Makepeace B.L."/>
        </authorList>
    </citation>
    <scope>NUCLEOTIDE SEQUENCE [LARGE SCALE GENOMIC DNA]</scope>
    <source>
        <strain evidence="9">UoL-WK</strain>
    </source>
</reference>
<organism evidence="9 10">
    <name type="scientific">Dinothrombium tinctorium</name>
    <dbReference type="NCBI Taxonomy" id="1965070"/>
    <lineage>
        <taxon>Eukaryota</taxon>
        <taxon>Metazoa</taxon>
        <taxon>Ecdysozoa</taxon>
        <taxon>Arthropoda</taxon>
        <taxon>Chelicerata</taxon>
        <taxon>Arachnida</taxon>
        <taxon>Acari</taxon>
        <taxon>Acariformes</taxon>
        <taxon>Trombidiformes</taxon>
        <taxon>Prostigmata</taxon>
        <taxon>Anystina</taxon>
        <taxon>Parasitengona</taxon>
        <taxon>Trombidioidea</taxon>
        <taxon>Trombidiidae</taxon>
        <taxon>Dinothrombium</taxon>
    </lineage>
</organism>
<accession>A0A3S3QIW0</accession>
<dbReference type="FunFam" id="3.40.50.880:FF:000024">
    <property type="entry name" value="Folate gamma-glutamyl hydrolase"/>
    <property type="match status" value="1"/>
</dbReference>
<keyword evidence="4 8" id="KW-0732">Signal</keyword>
<dbReference type="GO" id="GO:0034722">
    <property type="term" value="F:gamma-glutamyl-peptidase activity"/>
    <property type="evidence" value="ECO:0007669"/>
    <property type="project" value="UniProtKB-UniRule"/>
</dbReference>
<dbReference type="PANTHER" id="PTHR11315">
    <property type="entry name" value="PROTEASE FAMILY C26 GAMMA-GLUTAMYL HYDROLASE"/>
    <property type="match status" value="1"/>
</dbReference>
<dbReference type="PROSITE" id="PS51275">
    <property type="entry name" value="PEPTIDASE_C26_GGH"/>
    <property type="match status" value="1"/>
</dbReference>
<evidence type="ECO:0000256" key="6">
    <source>
        <dbReference type="PIRSR" id="PIRSR615527-1"/>
    </source>
</evidence>
<dbReference type="PANTHER" id="PTHR11315:SF0">
    <property type="entry name" value="FOLATE GAMMA-GLUTAMYL HYDROLASE"/>
    <property type="match status" value="1"/>
</dbReference>
<feature type="signal peptide" evidence="8">
    <location>
        <begin position="1"/>
        <end position="19"/>
    </location>
</feature>
<dbReference type="InterPro" id="IPR011697">
    <property type="entry name" value="Peptidase_C26"/>
</dbReference>
<evidence type="ECO:0000256" key="3">
    <source>
        <dbReference type="ARBA" id="ARBA00022525"/>
    </source>
</evidence>
<protein>
    <recommendedName>
        <fullName evidence="7">folate gamma-glutamyl hydrolase</fullName>
        <ecNumber evidence="7">3.4.19.9</ecNumber>
    </recommendedName>
</protein>
<feature type="active site" evidence="7">
    <location>
        <position position="242"/>
    </location>
</feature>
<dbReference type="PROSITE" id="PS51273">
    <property type="entry name" value="GATASE_TYPE_1"/>
    <property type="match status" value="1"/>
</dbReference>
<evidence type="ECO:0000256" key="4">
    <source>
        <dbReference type="ARBA" id="ARBA00022729"/>
    </source>
</evidence>
<feature type="chain" id="PRO_5018533116" description="folate gamma-glutamyl hydrolase" evidence="8">
    <location>
        <begin position="20"/>
        <end position="321"/>
    </location>
</feature>
<evidence type="ECO:0000256" key="5">
    <source>
        <dbReference type="ARBA" id="ARBA00022801"/>
    </source>
</evidence>
<gene>
    <name evidence="9" type="ORF">B4U79_10868</name>
</gene>
<proteinExistence type="inferred from homology"/>
<dbReference type="GO" id="GO:0005773">
    <property type="term" value="C:vacuole"/>
    <property type="evidence" value="ECO:0007669"/>
    <property type="project" value="TreeGrafter"/>
</dbReference>
<dbReference type="InterPro" id="IPR015527">
    <property type="entry name" value="Pept_C26_g-glut_hydrolase"/>
</dbReference>
<dbReference type="EC" id="3.4.19.9" evidence="7"/>
<comment type="caution">
    <text evidence="9">The sequence shown here is derived from an EMBL/GenBank/DDBJ whole genome shotgun (WGS) entry which is preliminary data.</text>
</comment>
<dbReference type="GO" id="GO:0046900">
    <property type="term" value="P:tetrahydrofolylpolyglutamate metabolic process"/>
    <property type="evidence" value="ECO:0007669"/>
    <property type="project" value="TreeGrafter"/>
</dbReference>
<comment type="subcellular location">
    <subcellularLocation>
        <location evidence="1">Secreted</location>
        <location evidence="1">Extracellular space</location>
    </subcellularLocation>
</comment>
<dbReference type="STRING" id="1965070.A0A3S3QIW0"/>
<dbReference type="InterPro" id="IPR029062">
    <property type="entry name" value="Class_I_gatase-like"/>
</dbReference>
<dbReference type="OrthoDB" id="64220at2759"/>
<name>A0A3S3QIW0_9ACAR</name>
<dbReference type="SUPFAM" id="SSF52317">
    <property type="entry name" value="Class I glutamine amidotransferase-like"/>
    <property type="match status" value="1"/>
</dbReference>
<evidence type="ECO:0000256" key="2">
    <source>
        <dbReference type="ARBA" id="ARBA00011083"/>
    </source>
</evidence>
<dbReference type="GO" id="GO:0005576">
    <property type="term" value="C:extracellular region"/>
    <property type="evidence" value="ECO:0007669"/>
    <property type="project" value="UniProtKB-SubCell"/>
</dbReference>
<evidence type="ECO:0000256" key="1">
    <source>
        <dbReference type="ARBA" id="ARBA00004239"/>
    </source>
</evidence>
<dbReference type="EMBL" id="NCKU01002486">
    <property type="protein sequence ID" value="RWS09478.1"/>
    <property type="molecule type" value="Genomic_DNA"/>
</dbReference>
<comment type="catalytic activity">
    <reaction evidence="7">
        <text>(6S)-5,6,7,8-tetrahydrofolyl-(gamma-L-Glu)(n) + (n-1) H2O = (6S)-5,6,7,8-tetrahydrofolate + (n-1) L-glutamate</text>
        <dbReference type="Rhea" id="RHEA:56784"/>
        <dbReference type="Rhea" id="RHEA-COMP:14738"/>
        <dbReference type="ChEBI" id="CHEBI:15377"/>
        <dbReference type="ChEBI" id="CHEBI:29985"/>
        <dbReference type="ChEBI" id="CHEBI:57453"/>
        <dbReference type="ChEBI" id="CHEBI:141005"/>
        <dbReference type="EC" id="3.4.19.9"/>
    </reaction>
</comment>
<keyword evidence="3" id="KW-0964">Secreted</keyword>